<dbReference type="KEGG" id="tav:G4V39_02280"/>
<dbReference type="GO" id="GO:0090729">
    <property type="term" value="F:toxin activity"/>
    <property type="evidence" value="ECO:0007669"/>
    <property type="project" value="UniProtKB-KW"/>
</dbReference>
<comment type="similarity">
    <text evidence="6">Belongs to the PINc/VapC protein family.</text>
</comment>
<name>A0A6G7PUR6_9BACT</name>
<evidence type="ECO:0000256" key="4">
    <source>
        <dbReference type="ARBA" id="ARBA00022801"/>
    </source>
</evidence>
<evidence type="ECO:0000256" key="5">
    <source>
        <dbReference type="ARBA" id="ARBA00022842"/>
    </source>
</evidence>
<feature type="binding site" evidence="6">
    <location>
        <position position="106"/>
    </location>
    <ligand>
        <name>Mg(2+)</name>
        <dbReference type="ChEBI" id="CHEBI:18420"/>
    </ligand>
</feature>
<proteinExistence type="inferred from homology"/>
<evidence type="ECO:0000313" key="7">
    <source>
        <dbReference type="EMBL" id="QIJ71173.1"/>
    </source>
</evidence>
<dbReference type="Pfam" id="PF01850">
    <property type="entry name" value="PIN"/>
    <property type="match status" value="1"/>
</dbReference>
<dbReference type="AlphaFoldDB" id="A0A6G7PUR6"/>
<dbReference type="PANTHER" id="PTHR35901">
    <property type="entry name" value="RIBONUCLEASE VAPC3"/>
    <property type="match status" value="1"/>
</dbReference>
<evidence type="ECO:0000256" key="3">
    <source>
        <dbReference type="ARBA" id="ARBA00022723"/>
    </source>
</evidence>
<dbReference type="Gene3D" id="3.40.50.1010">
    <property type="entry name" value="5'-nuclease"/>
    <property type="match status" value="1"/>
</dbReference>
<sequence>MPSSPVCVDASFVIRLLESTDPHSPVMRLWIAWHEDGRPIVAPSLLYYEVTNALYRYVVHGELLAEEASELLELALKLNIDLYGDTDLHQRALNLAKKLSLPATYDAHYLALAERLGAEFWTADKRLVRSVQKVMPWVRLIK</sequence>
<organism evidence="7 8">
    <name type="scientific">Thermosulfuriphilus ammonigenes</name>
    <dbReference type="NCBI Taxonomy" id="1936021"/>
    <lineage>
        <taxon>Bacteria</taxon>
        <taxon>Pseudomonadati</taxon>
        <taxon>Thermodesulfobacteriota</taxon>
        <taxon>Thermodesulfobacteria</taxon>
        <taxon>Thermodesulfobacteriales</taxon>
        <taxon>Thermodesulfobacteriaceae</taxon>
        <taxon>Thermosulfuriphilus</taxon>
    </lineage>
</organism>
<gene>
    <name evidence="6" type="primary">vapC</name>
    <name evidence="7" type="ORF">G4V39_02280</name>
</gene>
<dbReference type="InterPro" id="IPR044153">
    <property type="entry name" value="PIN_Pae0151-like"/>
</dbReference>
<keyword evidence="8" id="KW-1185">Reference proteome</keyword>
<evidence type="ECO:0000256" key="1">
    <source>
        <dbReference type="ARBA" id="ARBA00022649"/>
    </source>
</evidence>
<evidence type="ECO:0000313" key="8">
    <source>
        <dbReference type="Proteomes" id="UP000502179"/>
    </source>
</evidence>
<dbReference type="PANTHER" id="PTHR35901:SF1">
    <property type="entry name" value="EXONUCLEASE VAPC9"/>
    <property type="match status" value="1"/>
</dbReference>
<dbReference type="EMBL" id="CP048877">
    <property type="protein sequence ID" value="QIJ71173.1"/>
    <property type="molecule type" value="Genomic_DNA"/>
</dbReference>
<dbReference type="SUPFAM" id="SSF88723">
    <property type="entry name" value="PIN domain-like"/>
    <property type="match status" value="1"/>
</dbReference>
<keyword evidence="2 6" id="KW-0540">Nuclease</keyword>
<keyword evidence="5 6" id="KW-0460">Magnesium</keyword>
<evidence type="ECO:0000256" key="2">
    <source>
        <dbReference type="ARBA" id="ARBA00022722"/>
    </source>
</evidence>
<dbReference type="InterPro" id="IPR051619">
    <property type="entry name" value="TypeII_TA_RNase_PINc/VapC"/>
</dbReference>
<keyword evidence="6" id="KW-0800">Toxin</keyword>
<dbReference type="HAMAP" id="MF_00265">
    <property type="entry name" value="VapC_Nob1"/>
    <property type="match status" value="1"/>
</dbReference>
<evidence type="ECO:0000256" key="6">
    <source>
        <dbReference type="HAMAP-Rule" id="MF_00265"/>
    </source>
</evidence>
<dbReference type="GO" id="GO:0004540">
    <property type="term" value="F:RNA nuclease activity"/>
    <property type="evidence" value="ECO:0007669"/>
    <property type="project" value="InterPro"/>
</dbReference>
<accession>A0A6G7PUR6</accession>
<dbReference type="CDD" id="cd09873">
    <property type="entry name" value="PIN_Pae0151-like"/>
    <property type="match status" value="1"/>
</dbReference>
<dbReference type="Proteomes" id="UP000502179">
    <property type="component" value="Chromosome"/>
</dbReference>
<reference evidence="7 8" key="1">
    <citation type="submission" date="2020-02" db="EMBL/GenBank/DDBJ databases">
        <title>Genome analysis of Thermosulfuriphilus ammonigenes ST65T, an anaerobic thermophilic chemolithoautotrophic bacterium isolated from a deep-sea hydrothermal vent.</title>
        <authorList>
            <person name="Slobodkina G."/>
            <person name="Allioux M."/>
            <person name="Merkel A."/>
            <person name="Alain K."/>
            <person name="Jebbar M."/>
            <person name="Slobodkin A."/>
        </authorList>
    </citation>
    <scope>NUCLEOTIDE SEQUENCE [LARGE SCALE GENOMIC DNA]</scope>
    <source>
        <strain evidence="7 8">ST65</strain>
    </source>
</reference>
<dbReference type="InterPro" id="IPR029060">
    <property type="entry name" value="PIN-like_dom_sf"/>
</dbReference>
<dbReference type="InterPro" id="IPR002716">
    <property type="entry name" value="PIN_dom"/>
</dbReference>
<keyword evidence="4 6" id="KW-0378">Hydrolase</keyword>
<keyword evidence="1 6" id="KW-1277">Toxin-antitoxin system</keyword>
<keyword evidence="3 6" id="KW-0479">Metal-binding</keyword>
<protein>
    <recommendedName>
        <fullName evidence="6">Ribonuclease VapC</fullName>
        <shortName evidence="6">RNase VapC</shortName>
        <ecNumber evidence="6">3.1.-.-</ecNumber>
    </recommendedName>
    <alternativeName>
        <fullName evidence="6">Toxin VapC</fullName>
    </alternativeName>
</protein>
<dbReference type="RefSeq" id="WP_166031395.1">
    <property type="nucleotide sequence ID" value="NZ_CP048877.1"/>
</dbReference>
<comment type="function">
    <text evidence="6">Toxic component of a toxin-antitoxin (TA) system. An RNase.</text>
</comment>
<dbReference type="GO" id="GO:0000287">
    <property type="term" value="F:magnesium ion binding"/>
    <property type="evidence" value="ECO:0007669"/>
    <property type="project" value="UniProtKB-UniRule"/>
</dbReference>
<dbReference type="GO" id="GO:0016787">
    <property type="term" value="F:hydrolase activity"/>
    <property type="evidence" value="ECO:0007669"/>
    <property type="project" value="UniProtKB-KW"/>
</dbReference>
<feature type="binding site" evidence="6">
    <location>
        <position position="9"/>
    </location>
    <ligand>
        <name>Mg(2+)</name>
        <dbReference type="ChEBI" id="CHEBI:18420"/>
    </ligand>
</feature>
<comment type="cofactor">
    <cofactor evidence="6">
        <name>Mg(2+)</name>
        <dbReference type="ChEBI" id="CHEBI:18420"/>
    </cofactor>
</comment>
<dbReference type="EC" id="3.1.-.-" evidence="6"/>
<dbReference type="InterPro" id="IPR022907">
    <property type="entry name" value="VapC_family"/>
</dbReference>